<proteinExistence type="predicted"/>
<dbReference type="EMBL" id="JBHSBV010000012">
    <property type="protein sequence ID" value="MFC4203403.1"/>
    <property type="molecule type" value="Genomic_DNA"/>
</dbReference>
<dbReference type="RefSeq" id="WP_217966490.1">
    <property type="nucleotide sequence ID" value="NZ_JAHTBN010000015.1"/>
</dbReference>
<keyword evidence="2" id="KW-0238">DNA-binding</keyword>
<sequence>MDKIDRLILALLQKDARMPAHEISEHANLSPTACWTRIQRMFESGLISKQVCLLDSRKAGVGITVFVSIKTNRHDLQWFHAFATGVKDIPEVMEFYRLSGDTDYLLKVVVPDIEGFDRVYKKLIRVAELFDVSSSFAMEEIKYTTALPLDYL</sequence>
<protein>
    <submittedName>
        <fullName evidence="5">Lrp/AsnC family transcriptional regulator</fullName>
    </submittedName>
</protein>
<evidence type="ECO:0000256" key="3">
    <source>
        <dbReference type="ARBA" id="ARBA00023163"/>
    </source>
</evidence>
<dbReference type="InterPro" id="IPR000485">
    <property type="entry name" value="AsnC-type_HTH_dom"/>
</dbReference>
<evidence type="ECO:0000259" key="4">
    <source>
        <dbReference type="PROSITE" id="PS50956"/>
    </source>
</evidence>
<evidence type="ECO:0000313" key="5">
    <source>
        <dbReference type="EMBL" id="MFC4203403.1"/>
    </source>
</evidence>
<gene>
    <name evidence="5" type="ORF">ACFOY1_20815</name>
</gene>
<evidence type="ECO:0000313" key="6">
    <source>
        <dbReference type="Proteomes" id="UP001595848"/>
    </source>
</evidence>
<evidence type="ECO:0000256" key="2">
    <source>
        <dbReference type="ARBA" id="ARBA00023125"/>
    </source>
</evidence>
<reference evidence="6" key="1">
    <citation type="journal article" date="2019" name="Int. J. Syst. Evol. Microbiol.">
        <title>The Global Catalogue of Microorganisms (GCM) 10K type strain sequencing project: providing services to taxonomists for standard genome sequencing and annotation.</title>
        <authorList>
            <consortium name="The Broad Institute Genomics Platform"/>
            <consortium name="The Broad Institute Genome Sequencing Center for Infectious Disease"/>
            <person name="Wu L."/>
            <person name="Ma J."/>
        </authorList>
    </citation>
    <scope>NUCLEOTIDE SEQUENCE [LARGE SCALE GENOMIC DNA]</scope>
    <source>
        <strain evidence="6">LMG 24813</strain>
    </source>
</reference>
<keyword evidence="6" id="KW-1185">Reference proteome</keyword>
<dbReference type="InterPro" id="IPR011991">
    <property type="entry name" value="ArsR-like_HTH"/>
</dbReference>
<dbReference type="PROSITE" id="PS50956">
    <property type="entry name" value="HTH_ASNC_2"/>
    <property type="match status" value="1"/>
</dbReference>
<feature type="domain" description="HTH asnC-type" evidence="4">
    <location>
        <begin position="1"/>
        <end position="62"/>
    </location>
</feature>
<keyword evidence="3" id="KW-0804">Transcription</keyword>
<dbReference type="PANTHER" id="PTHR30154">
    <property type="entry name" value="LEUCINE-RESPONSIVE REGULATORY PROTEIN"/>
    <property type="match status" value="1"/>
</dbReference>
<dbReference type="Pfam" id="PF13404">
    <property type="entry name" value="HTH_AsnC-type"/>
    <property type="match status" value="1"/>
</dbReference>
<accession>A0ABV8P5U6</accession>
<name>A0ABV8P5U6_9BURK</name>
<dbReference type="PANTHER" id="PTHR30154:SF17">
    <property type="entry name" value="DNA-BINDING TRANSCRIPTIONAL ACTIVATOR DECR"/>
    <property type="match status" value="1"/>
</dbReference>
<dbReference type="InterPro" id="IPR019887">
    <property type="entry name" value="Tscrpt_reg_AsnC/Lrp_C"/>
</dbReference>
<evidence type="ECO:0000256" key="1">
    <source>
        <dbReference type="ARBA" id="ARBA00023015"/>
    </source>
</evidence>
<keyword evidence="1" id="KW-0805">Transcription regulation</keyword>
<organism evidence="5 6">
    <name type="scientific">Candidimonas humi</name>
    <dbReference type="NCBI Taxonomy" id="683355"/>
    <lineage>
        <taxon>Bacteria</taxon>
        <taxon>Pseudomonadati</taxon>
        <taxon>Pseudomonadota</taxon>
        <taxon>Betaproteobacteria</taxon>
        <taxon>Burkholderiales</taxon>
        <taxon>Alcaligenaceae</taxon>
        <taxon>Candidimonas</taxon>
    </lineage>
</organism>
<dbReference type="SMART" id="SM00344">
    <property type="entry name" value="HTH_ASNC"/>
    <property type="match status" value="1"/>
</dbReference>
<dbReference type="InterPro" id="IPR019888">
    <property type="entry name" value="Tscrpt_reg_AsnC-like"/>
</dbReference>
<dbReference type="CDD" id="cd00090">
    <property type="entry name" value="HTH_ARSR"/>
    <property type="match status" value="1"/>
</dbReference>
<dbReference type="Pfam" id="PF01037">
    <property type="entry name" value="AsnC_trans_reg"/>
    <property type="match status" value="1"/>
</dbReference>
<dbReference type="Proteomes" id="UP001595848">
    <property type="component" value="Unassembled WGS sequence"/>
</dbReference>
<comment type="caution">
    <text evidence="5">The sequence shown here is derived from an EMBL/GenBank/DDBJ whole genome shotgun (WGS) entry which is preliminary data.</text>
</comment>